<dbReference type="PANTHER" id="PTHR43737:SF1">
    <property type="entry name" value="DUF1501 DOMAIN-CONTAINING PROTEIN"/>
    <property type="match status" value="1"/>
</dbReference>
<proteinExistence type="predicted"/>
<protein>
    <submittedName>
        <fullName evidence="1">Uncharacterized conserved protein, DUF1501 family</fullName>
    </submittedName>
</protein>
<dbReference type="AlphaFoldDB" id="A0A1I0N3R8"/>
<dbReference type="Pfam" id="PF07394">
    <property type="entry name" value="DUF1501"/>
    <property type="match status" value="1"/>
</dbReference>
<dbReference type="STRING" id="364200.SAMN04488515_0381"/>
<dbReference type="RefSeq" id="WP_089989576.1">
    <property type="nucleotide sequence ID" value="NZ_FOIZ01000001.1"/>
</dbReference>
<keyword evidence="2" id="KW-1185">Reference proteome</keyword>
<dbReference type="InterPro" id="IPR010869">
    <property type="entry name" value="DUF1501"/>
</dbReference>
<dbReference type="PANTHER" id="PTHR43737">
    <property type="entry name" value="BLL7424 PROTEIN"/>
    <property type="match status" value="1"/>
</dbReference>
<reference evidence="1 2" key="1">
    <citation type="submission" date="2016-10" db="EMBL/GenBank/DDBJ databases">
        <authorList>
            <person name="de Groot N.N."/>
        </authorList>
    </citation>
    <scope>NUCLEOTIDE SEQUENCE [LARGE SCALE GENOMIC DNA]</scope>
    <source>
        <strain evidence="1 2">DSM 17925</strain>
    </source>
</reference>
<dbReference type="OrthoDB" id="9779968at2"/>
<dbReference type="EMBL" id="FOIZ01000001">
    <property type="protein sequence ID" value="SEV95283.1"/>
    <property type="molecule type" value="Genomic_DNA"/>
</dbReference>
<evidence type="ECO:0000313" key="1">
    <source>
        <dbReference type="EMBL" id="SEV95283.1"/>
    </source>
</evidence>
<organism evidence="1 2">
    <name type="scientific">Cognatiyoonia koreensis</name>
    <dbReference type="NCBI Taxonomy" id="364200"/>
    <lineage>
        <taxon>Bacteria</taxon>
        <taxon>Pseudomonadati</taxon>
        <taxon>Pseudomonadota</taxon>
        <taxon>Alphaproteobacteria</taxon>
        <taxon>Rhodobacterales</taxon>
        <taxon>Paracoccaceae</taxon>
        <taxon>Cognatiyoonia</taxon>
    </lineage>
</organism>
<accession>A0A1I0N3R8</accession>
<evidence type="ECO:0000313" key="2">
    <source>
        <dbReference type="Proteomes" id="UP000199167"/>
    </source>
</evidence>
<dbReference type="Proteomes" id="UP000199167">
    <property type="component" value="Unassembled WGS sequence"/>
</dbReference>
<name>A0A1I0N3R8_9RHOB</name>
<sequence length="398" mass="42830">MDRRKFLGTIGCSLAASPLLTPVSFADAPWDNRLVVIILRGAMDGIDAFRPLGDPDYAAMRPDLNDGKATDLDGFWALHPALSPLLPLWQMGEMGFVPAVSTPYRDKRSHFDGQDMLEAGGVALDGTINDGWLNRLLQTMPGTQAEVAYAIGREQMQVLAGPAAAARWSPEAKLQITPQAQRLLELVLHEDPLFQEAAEQAIDIATQLSLDTETEDAMMESMADDPMMQTVASNGAHIKLAQFAAARLRGSTRIASFSINGWDTHQNQASGISRALGRLSDTILTLRAGLGDTWGKTGVLCLTEFGRTARQNGTKGTDHGTAGAMLYAGGAMRGGQAIGHWPGLSEADLYDRRDIMPTADVRAMAAWTMRGLFGVDRAVLERSVFPGLDLGDDPGLLL</sequence>
<gene>
    <name evidence="1" type="ORF">SAMN04488515_0381</name>
</gene>